<dbReference type="InterPro" id="IPR017927">
    <property type="entry name" value="FAD-bd_FR_type"/>
</dbReference>
<dbReference type="SUPFAM" id="SSF52343">
    <property type="entry name" value="Ferredoxin reductase-like, C-terminal NADP-linked domain"/>
    <property type="match status" value="1"/>
</dbReference>
<dbReference type="GO" id="GO:0016175">
    <property type="term" value="F:superoxide-generating NAD(P)H oxidase activity"/>
    <property type="evidence" value="ECO:0007669"/>
    <property type="project" value="TreeGrafter"/>
</dbReference>
<feature type="transmembrane region" description="Helical" evidence="8">
    <location>
        <begin position="55"/>
        <end position="75"/>
    </location>
</feature>
<keyword evidence="2 8" id="KW-0812">Transmembrane</keyword>
<dbReference type="EMBL" id="SOZI01000152">
    <property type="protein sequence ID" value="TNY18171.1"/>
    <property type="molecule type" value="Genomic_DNA"/>
</dbReference>
<dbReference type="PANTHER" id="PTHR11972">
    <property type="entry name" value="NADPH OXIDASE"/>
    <property type="match status" value="1"/>
</dbReference>
<comment type="subcellular location">
    <subcellularLocation>
        <location evidence="1">Membrane</location>
        <topology evidence="1">Multi-pass membrane protein</topology>
    </subcellularLocation>
</comment>
<keyword evidence="6" id="KW-0813">Transport</keyword>
<evidence type="ECO:0000256" key="1">
    <source>
        <dbReference type="ARBA" id="ARBA00004141"/>
    </source>
</evidence>
<evidence type="ECO:0000256" key="2">
    <source>
        <dbReference type="ARBA" id="ARBA00022692"/>
    </source>
</evidence>
<dbReference type="GO" id="GO:0043020">
    <property type="term" value="C:NADPH oxidase complex"/>
    <property type="evidence" value="ECO:0007669"/>
    <property type="project" value="TreeGrafter"/>
</dbReference>
<evidence type="ECO:0000313" key="11">
    <source>
        <dbReference type="Proteomes" id="UP000311382"/>
    </source>
</evidence>
<dbReference type="Pfam" id="PF01794">
    <property type="entry name" value="Ferric_reduct"/>
    <property type="match status" value="1"/>
</dbReference>
<dbReference type="InterPro" id="IPR039261">
    <property type="entry name" value="FNR_nucleotide-bd"/>
</dbReference>
<dbReference type="OrthoDB" id="167398at2759"/>
<keyword evidence="7 8" id="KW-0472">Membrane</keyword>
<dbReference type="SUPFAM" id="SSF63380">
    <property type="entry name" value="Riboflavin synthase domain-like"/>
    <property type="match status" value="1"/>
</dbReference>
<dbReference type="Gene3D" id="2.40.30.10">
    <property type="entry name" value="Translation factors"/>
    <property type="match status" value="1"/>
</dbReference>
<reference evidence="10 11" key="1">
    <citation type="submission" date="2019-03" db="EMBL/GenBank/DDBJ databases">
        <title>Rhodosporidium diobovatum UCD-FST 08-225 genome sequencing, assembly, and annotation.</title>
        <authorList>
            <person name="Fakankun I.U."/>
            <person name="Fristensky B."/>
            <person name="Levin D.B."/>
        </authorList>
    </citation>
    <scope>NUCLEOTIDE SEQUENCE [LARGE SCALE GENOMIC DNA]</scope>
    <source>
        <strain evidence="10 11">UCD-FST 08-225</strain>
    </source>
</reference>
<dbReference type="GO" id="GO:0006952">
    <property type="term" value="P:defense response"/>
    <property type="evidence" value="ECO:0007669"/>
    <property type="project" value="TreeGrafter"/>
</dbReference>
<dbReference type="InterPro" id="IPR050369">
    <property type="entry name" value="RBOH/FRE"/>
</dbReference>
<dbReference type="InterPro" id="IPR000778">
    <property type="entry name" value="Cyt_b245_heavy_chain"/>
</dbReference>
<dbReference type="InterPro" id="IPR013112">
    <property type="entry name" value="FAD-bd_8"/>
</dbReference>
<dbReference type="PRINTS" id="PR00466">
    <property type="entry name" value="GP91PHOX"/>
</dbReference>
<evidence type="ECO:0000256" key="8">
    <source>
        <dbReference type="SAM" id="Phobius"/>
    </source>
</evidence>
<keyword evidence="3" id="KW-0249">Electron transport</keyword>
<evidence type="ECO:0000256" key="7">
    <source>
        <dbReference type="ARBA" id="ARBA00023136"/>
    </source>
</evidence>
<sequence length="582" mass="65270">MHVWTRVKHELTGRRLLWNLFFYVGHLLIFVYGWIKQAHDARLAGLNSLRYSVWISRGAGLCLGVDGLLIVLPVLRNCIRIARPLIGWAVPLDENLWCHRQFAYSLLFWTIVHTTAHYVNMINVERTQIRKETAWAILFTQPGGFTGHVMLLLMLLMFSTAHAKIRKQAYEAFWYTHHLAVLFLLGLYVHAVGCFVRGALPDQPVRCLGYNTWTWTIWGGVALFVERLTREIRARRRTLLIGVLLHPQGALELRFVKPSFSYKAGQWVYLNLPELSRFQWHPFTISSAPDDPCVSVHIRQVGDWTQALAARLGCTPEVAASLSTSGHRRSTFFPLDLDAGKGDEGRSPTSDFYDVTLTALTAGGKLPVIRVDGPYGAPAQDVFKAEVAILVGAGIGVTPFASVLKNVWYMEQQNKLGALRRVVLVWIVRDTANMGWFAALLRQLEQAQKDPDFLSIRLYLTQRVSPAMLTHLAVHAPGASGAHTGERPRDAITGLAAPTHFGRPDFDALLRRVRDGVETGSYLPGRESSLRTTVGVFYCGPNGLAKELKDKTKRAGSKAVRFTFRKEHFVSRACRHSRGPGC</sequence>
<dbReference type="SFLD" id="SFLDG01168">
    <property type="entry name" value="Ferric_reductase_subgroup_(FRE"/>
    <property type="match status" value="1"/>
</dbReference>
<gene>
    <name evidence="10" type="ORF">DMC30DRAFT_355952</name>
</gene>
<dbReference type="InterPro" id="IPR017938">
    <property type="entry name" value="Riboflavin_synthase-like_b-brl"/>
</dbReference>
<dbReference type="SFLD" id="SFLDS00052">
    <property type="entry name" value="Ferric_Reductase_Domain"/>
    <property type="match status" value="1"/>
</dbReference>
<keyword evidence="5" id="KW-0560">Oxidoreductase</keyword>
<organism evidence="10 11">
    <name type="scientific">Rhodotorula diobovata</name>
    <dbReference type="NCBI Taxonomy" id="5288"/>
    <lineage>
        <taxon>Eukaryota</taxon>
        <taxon>Fungi</taxon>
        <taxon>Dikarya</taxon>
        <taxon>Basidiomycota</taxon>
        <taxon>Pucciniomycotina</taxon>
        <taxon>Microbotryomycetes</taxon>
        <taxon>Sporidiobolales</taxon>
        <taxon>Sporidiobolaceae</taxon>
        <taxon>Rhodotorula</taxon>
    </lineage>
</organism>
<dbReference type="STRING" id="5288.A0A5C5FQU1"/>
<dbReference type="Gene3D" id="3.40.50.80">
    <property type="entry name" value="Nucleotide-binding domain of ferredoxin-NADP reductase (FNR) module"/>
    <property type="match status" value="1"/>
</dbReference>
<keyword evidence="6" id="KW-0406">Ion transport</keyword>
<evidence type="ECO:0000313" key="10">
    <source>
        <dbReference type="EMBL" id="TNY18171.1"/>
    </source>
</evidence>
<feature type="transmembrane region" description="Helical" evidence="8">
    <location>
        <begin position="134"/>
        <end position="158"/>
    </location>
</feature>
<feature type="transmembrane region" description="Helical" evidence="8">
    <location>
        <begin position="179"/>
        <end position="200"/>
    </location>
</feature>
<feature type="domain" description="FAD-binding FR-type" evidence="9">
    <location>
        <begin position="227"/>
        <end position="381"/>
    </location>
</feature>
<name>A0A5C5FQU1_9BASI</name>
<dbReference type="PROSITE" id="PS51384">
    <property type="entry name" value="FAD_FR"/>
    <property type="match status" value="1"/>
</dbReference>
<proteinExistence type="predicted"/>
<dbReference type="SFLD" id="SFLDG01169">
    <property type="entry name" value="NADPH_oxidase_subgroup_(NOX)"/>
    <property type="match status" value="1"/>
</dbReference>
<dbReference type="AlphaFoldDB" id="A0A5C5FQU1"/>
<feature type="transmembrane region" description="Helical" evidence="8">
    <location>
        <begin position="212"/>
        <end position="229"/>
    </location>
</feature>
<dbReference type="InterPro" id="IPR013121">
    <property type="entry name" value="Fe_red_NAD-bd_6"/>
</dbReference>
<accession>A0A5C5FQU1</accession>
<dbReference type="GO" id="GO:0042554">
    <property type="term" value="P:superoxide anion generation"/>
    <property type="evidence" value="ECO:0007669"/>
    <property type="project" value="TreeGrafter"/>
</dbReference>
<keyword evidence="11" id="KW-1185">Reference proteome</keyword>
<evidence type="ECO:0000256" key="3">
    <source>
        <dbReference type="ARBA" id="ARBA00022982"/>
    </source>
</evidence>
<feature type="transmembrane region" description="Helical" evidence="8">
    <location>
        <begin position="16"/>
        <end position="35"/>
    </location>
</feature>
<dbReference type="InterPro" id="IPR013130">
    <property type="entry name" value="Fe3_Rdtase_TM_dom"/>
</dbReference>
<dbReference type="Pfam" id="PF08022">
    <property type="entry name" value="FAD_binding_8"/>
    <property type="match status" value="1"/>
</dbReference>
<protein>
    <submittedName>
        <fullName evidence="10">NADPH oxidase</fullName>
    </submittedName>
</protein>
<dbReference type="PANTHER" id="PTHR11972:SF39">
    <property type="entry name" value="FAD-BINDING FR-TYPE DOMAIN-CONTAINING PROTEIN"/>
    <property type="match status" value="1"/>
</dbReference>
<comment type="caution">
    <text evidence="10">The sequence shown here is derived from an EMBL/GenBank/DDBJ whole genome shotgun (WGS) entry which is preliminary data.</text>
</comment>
<dbReference type="CDD" id="cd06186">
    <property type="entry name" value="NOX_Duox_like_FAD_NADP"/>
    <property type="match status" value="1"/>
</dbReference>
<evidence type="ECO:0000259" key="9">
    <source>
        <dbReference type="PROSITE" id="PS51384"/>
    </source>
</evidence>
<keyword evidence="4 8" id="KW-1133">Transmembrane helix</keyword>
<dbReference type="Proteomes" id="UP000311382">
    <property type="component" value="Unassembled WGS sequence"/>
</dbReference>
<evidence type="ECO:0000256" key="4">
    <source>
        <dbReference type="ARBA" id="ARBA00022989"/>
    </source>
</evidence>
<dbReference type="GO" id="GO:0006811">
    <property type="term" value="P:monoatomic ion transport"/>
    <property type="evidence" value="ECO:0007669"/>
    <property type="project" value="UniProtKB-KW"/>
</dbReference>
<dbReference type="Pfam" id="PF08030">
    <property type="entry name" value="NAD_binding_6"/>
    <property type="match status" value="1"/>
</dbReference>
<evidence type="ECO:0000256" key="5">
    <source>
        <dbReference type="ARBA" id="ARBA00023002"/>
    </source>
</evidence>
<evidence type="ECO:0000256" key="6">
    <source>
        <dbReference type="ARBA" id="ARBA00023065"/>
    </source>
</evidence>